<evidence type="ECO:0000313" key="3">
    <source>
        <dbReference type="Proteomes" id="UP001596223"/>
    </source>
</evidence>
<feature type="transmembrane region" description="Helical" evidence="1">
    <location>
        <begin position="25"/>
        <end position="45"/>
    </location>
</feature>
<dbReference type="Proteomes" id="UP001596223">
    <property type="component" value="Unassembled WGS sequence"/>
</dbReference>
<protein>
    <recommendedName>
        <fullName evidence="4">Secreted protein</fullName>
    </recommendedName>
</protein>
<keyword evidence="1" id="KW-1133">Transmembrane helix</keyword>
<gene>
    <name evidence="2" type="ORF">ACFP3H_03930</name>
</gene>
<keyword evidence="3" id="KW-1185">Reference proteome</keyword>
<evidence type="ECO:0008006" key="4">
    <source>
        <dbReference type="Google" id="ProtNLM"/>
    </source>
</evidence>
<evidence type="ECO:0000313" key="2">
    <source>
        <dbReference type="EMBL" id="MFC6010188.1"/>
    </source>
</evidence>
<keyword evidence="1" id="KW-0812">Transmembrane</keyword>
<keyword evidence="1" id="KW-0472">Membrane</keyword>
<organism evidence="2 3">
    <name type="scientific">Nocardia lasii</name>
    <dbReference type="NCBI Taxonomy" id="1616107"/>
    <lineage>
        <taxon>Bacteria</taxon>
        <taxon>Bacillati</taxon>
        <taxon>Actinomycetota</taxon>
        <taxon>Actinomycetes</taxon>
        <taxon>Mycobacteriales</taxon>
        <taxon>Nocardiaceae</taxon>
        <taxon>Nocardia</taxon>
    </lineage>
</organism>
<comment type="caution">
    <text evidence="2">The sequence shown here is derived from an EMBL/GenBank/DDBJ whole genome shotgun (WGS) entry which is preliminary data.</text>
</comment>
<feature type="transmembrane region" description="Helical" evidence="1">
    <location>
        <begin position="231"/>
        <end position="256"/>
    </location>
</feature>
<dbReference type="RefSeq" id="WP_378599750.1">
    <property type="nucleotide sequence ID" value="NZ_JBHSQN010000002.1"/>
</dbReference>
<sequence>MGVRLPATVRDAGTWLRRFAATTPGAIGLVLIATTVACLLAGLTVGQQLDAKIVRADQVLDRTEPLAFAAQSLYVSLSAADAGAATAFLSGGIESPQVRDTYEQALAESAAALAEATAGATDAQTRAIVARIAADLPTYTGLVETARANNRQGFPVGSAYLRQASDLMQTSLLPNAEQLSDARFAAVREDQQRIGALPWTSVVLLALVLALCALGSIVLLRRTNRLVNTGLATAAGLTLVALLWTVGATLTAAHLLDTGDSGAGARVENLAGARILAQQARTDETLALITRGDITPTEQSYQHHIGDLHQHLTAAGAADSAADRALANWNAGHNAQRTAYEKADYTGAVTQAIGTGPDSSATSFARLDQELRTDLAAARDDLRDGVAGAANAVTLSPFGTLILLIAALGAVISGLWPRIKEYL</sequence>
<name>A0ABW1JNK3_9NOCA</name>
<proteinExistence type="predicted"/>
<feature type="transmembrane region" description="Helical" evidence="1">
    <location>
        <begin position="392"/>
        <end position="416"/>
    </location>
</feature>
<feature type="transmembrane region" description="Helical" evidence="1">
    <location>
        <begin position="196"/>
        <end position="219"/>
    </location>
</feature>
<accession>A0ABW1JNK3</accession>
<reference evidence="3" key="1">
    <citation type="journal article" date="2019" name="Int. J. Syst. Evol. Microbiol.">
        <title>The Global Catalogue of Microorganisms (GCM) 10K type strain sequencing project: providing services to taxonomists for standard genome sequencing and annotation.</title>
        <authorList>
            <consortium name="The Broad Institute Genomics Platform"/>
            <consortium name="The Broad Institute Genome Sequencing Center for Infectious Disease"/>
            <person name="Wu L."/>
            <person name="Ma J."/>
        </authorList>
    </citation>
    <scope>NUCLEOTIDE SEQUENCE [LARGE SCALE GENOMIC DNA]</scope>
    <source>
        <strain evidence="3">CCUG 36956</strain>
    </source>
</reference>
<dbReference type="EMBL" id="JBHSQN010000002">
    <property type="protein sequence ID" value="MFC6010188.1"/>
    <property type="molecule type" value="Genomic_DNA"/>
</dbReference>
<evidence type="ECO:0000256" key="1">
    <source>
        <dbReference type="SAM" id="Phobius"/>
    </source>
</evidence>